<proteinExistence type="predicted"/>
<dbReference type="EMBL" id="JAVREQ010000001">
    <property type="protein sequence ID" value="MDT0377222.1"/>
    <property type="molecule type" value="Genomic_DNA"/>
</dbReference>
<keyword evidence="2" id="KW-1185">Reference proteome</keyword>
<evidence type="ECO:0000313" key="1">
    <source>
        <dbReference type="EMBL" id="MDT0377222.1"/>
    </source>
</evidence>
<sequence>MVDVRAGQRLTVGLLQSLTPQAPQTWTPNWTTSTGSATPAFGDSDVDGEYQVFGRLCIGRIDINFGSTTDFGGGTTSDNWRFSTPVTALRTNEDVGRGEAWEDSVSNGARCGIRIRLTSVDTFELEVSSGRADGTAVAANGLVDAQTPWAWAVGDNLSFHFAYPTAT</sequence>
<dbReference type="RefSeq" id="WP_311671227.1">
    <property type="nucleotide sequence ID" value="NZ_JAVREQ010000001.1"/>
</dbReference>
<comment type="caution">
    <text evidence="1">The sequence shown here is derived from an EMBL/GenBank/DDBJ whole genome shotgun (WGS) entry which is preliminary data.</text>
</comment>
<dbReference type="Proteomes" id="UP001183414">
    <property type="component" value="Unassembled WGS sequence"/>
</dbReference>
<accession>A0ABU2NMD8</accession>
<evidence type="ECO:0000313" key="2">
    <source>
        <dbReference type="Proteomes" id="UP001183414"/>
    </source>
</evidence>
<protein>
    <submittedName>
        <fullName evidence="1">Uncharacterized protein</fullName>
    </submittedName>
</protein>
<gene>
    <name evidence="1" type="ORF">RM572_00330</name>
</gene>
<reference evidence="2" key="1">
    <citation type="submission" date="2023-07" db="EMBL/GenBank/DDBJ databases">
        <title>30 novel species of actinomycetes from the DSMZ collection.</title>
        <authorList>
            <person name="Nouioui I."/>
        </authorList>
    </citation>
    <scope>NUCLEOTIDE SEQUENCE [LARGE SCALE GENOMIC DNA]</scope>
    <source>
        <strain evidence="2">DSM 42041</strain>
    </source>
</reference>
<organism evidence="1 2">
    <name type="scientific">Streptomyces hazeniae</name>
    <dbReference type="NCBI Taxonomy" id="3075538"/>
    <lineage>
        <taxon>Bacteria</taxon>
        <taxon>Bacillati</taxon>
        <taxon>Actinomycetota</taxon>
        <taxon>Actinomycetes</taxon>
        <taxon>Kitasatosporales</taxon>
        <taxon>Streptomycetaceae</taxon>
        <taxon>Streptomyces</taxon>
    </lineage>
</organism>
<name>A0ABU2NMD8_9ACTN</name>